<protein>
    <recommendedName>
        <fullName evidence="3">Reverse transcriptase zinc-binding domain-containing protein</fullName>
    </recommendedName>
</protein>
<reference evidence="2" key="1">
    <citation type="journal article" date="2014" name="Science">
        <title>Ancient hybridizations among the ancestral genomes of bread wheat.</title>
        <authorList>
            <consortium name="International Wheat Genome Sequencing Consortium,"/>
            <person name="Marcussen T."/>
            <person name="Sandve S.R."/>
            <person name="Heier L."/>
            <person name="Spannagl M."/>
            <person name="Pfeifer M."/>
            <person name="Jakobsen K.S."/>
            <person name="Wulff B.B."/>
            <person name="Steuernagel B."/>
            <person name="Mayer K.F."/>
            <person name="Olsen O.A."/>
        </authorList>
    </citation>
    <scope>NUCLEOTIDE SEQUENCE [LARGE SCALE GENOMIC DNA]</scope>
    <source>
        <strain evidence="2">cv. AL8/78</strain>
    </source>
</reference>
<dbReference type="STRING" id="200361.A0A453KTG4"/>
<dbReference type="Gramene" id="AET5Gv20509000.1">
    <property type="protein sequence ID" value="AET5Gv20509000.1"/>
    <property type="gene ID" value="AET5Gv20509000"/>
</dbReference>
<evidence type="ECO:0000313" key="1">
    <source>
        <dbReference type="EnsemblPlants" id="AET5Gv20509000.1"/>
    </source>
</evidence>
<sequence length="103" mass="11767">MSVFKLPASVCGELTRMIRQYWWGVENGKKKMAWMSWDRLRLPKSMGGMGFKDMRAFNQALLAKQAWRLIDTSDSLCARFMKARYYPSGQLLDTAFSGNGSSV</sequence>
<evidence type="ECO:0008006" key="3">
    <source>
        <dbReference type="Google" id="ProtNLM"/>
    </source>
</evidence>
<dbReference type="AlphaFoldDB" id="A0A453KTG4"/>
<organism evidence="1 2">
    <name type="scientific">Aegilops tauschii subsp. strangulata</name>
    <name type="common">Goatgrass</name>
    <dbReference type="NCBI Taxonomy" id="200361"/>
    <lineage>
        <taxon>Eukaryota</taxon>
        <taxon>Viridiplantae</taxon>
        <taxon>Streptophyta</taxon>
        <taxon>Embryophyta</taxon>
        <taxon>Tracheophyta</taxon>
        <taxon>Spermatophyta</taxon>
        <taxon>Magnoliopsida</taxon>
        <taxon>Liliopsida</taxon>
        <taxon>Poales</taxon>
        <taxon>Poaceae</taxon>
        <taxon>BOP clade</taxon>
        <taxon>Pooideae</taxon>
        <taxon>Triticodae</taxon>
        <taxon>Triticeae</taxon>
        <taxon>Triticinae</taxon>
        <taxon>Aegilops</taxon>
    </lineage>
</organism>
<dbReference type="EnsemblPlants" id="AET5Gv20509000.1">
    <property type="protein sequence ID" value="AET5Gv20509000.1"/>
    <property type="gene ID" value="AET5Gv20509000"/>
</dbReference>
<proteinExistence type="predicted"/>
<keyword evidence="2" id="KW-1185">Reference proteome</keyword>
<dbReference type="PANTHER" id="PTHR33116:SF86">
    <property type="entry name" value="REVERSE TRANSCRIPTASE DOMAIN-CONTAINING PROTEIN"/>
    <property type="match status" value="1"/>
</dbReference>
<accession>A0A453KTG4</accession>
<reference evidence="1" key="5">
    <citation type="journal article" date="2021" name="G3 (Bethesda)">
        <title>Aegilops tauschii genome assembly Aet v5.0 features greater sequence contiguity and improved annotation.</title>
        <authorList>
            <person name="Wang L."/>
            <person name="Zhu T."/>
            <person name="Rodriguez J.C."/>
            <person name="Deal K.R."/>
            <person name="Dubcovsky J."/>
            <person name="McGuire P.E."/>
            <person name="Lux T."/>
            <person name="Spannagl M."/>
            <person name="Mayer K.F.X."/>
            <person name="Baldrich P."/>
            <person name="Meyers B.C."/>
            <person name="Huo N."/>
            <person name="Gu Y.Q."/>
            <person name="Zhou H."/>
            <person name="Devos K.M."/>
            <person name="Bennetzen J.L."/>
            <person name="Unver T."/>
            <person name="Budak H."/>
            <person name="Gulick P.J."/>
            <person name="Galiba G."/>
            <person name="Kalapos B."/>
            <person name="Nelson D.R."/>
            <person name="Li P."/>
            <person name="You F.M."/>
            <person name="Luo M.C."/>
            <person name="Dvorak J."/>
        </authorList>
    </citation>
    <scope>NUCLEOTIDE SEQUENCE [LARGE SCALE GENOMIC DNA]</scope>
    <source>
        <strain evidence="1">cv. AL8/78</strain>
    </source>
</reference>
<reference evidence="1" key="3">
    <citation type="journal article" date="2017" name="Nature">
        <title>Genome sequence of the progenitor of the wheat D genome Aegilops tauschii.</title>
        <authorList>
            <person name="Luo M.C."/>
            <person name="Gu Y.Q."/>
            <person name="Puiu D."/>
            <person name="Wang H."/>
            <person name="Twardziok S.O."/>
            <person name="Deal K.R."/>
            <person name="Huo N."/>
            <person name="Zhu T."/>
            <person name="Wang L."/>
            <person name="Wang Y."/>
            <person name="McGuire P.E."/>
            <person name="Liu S."/>
            <person name="Long H."/>
            <person name="Ramasamy R.K."/>
            <person name="Rodriguez J.C."/>
            <person name="Van S.L."/>
            <person name="Yuan L."/>
            <person name="Wang Z."/>
            <person name="Xia Z."/>
            <person name="Xiao L."/>
            <person name="Anderson O.D."/>
            <person name="Ouyang S."/>
            <person name="Liang Y."/>
            <person name="Zimin A.V."/>
            <person name="Pertea G."/>
            <person name="Qi P."/>
            <person name="Bennetzen J.L."/>
            <person name="Dai X."/>
            <person name="Dawson M.W."/>
            <person name="Muller H.G."/>
            <person name="Kugler K."/>
            <person name="Rivarola-Duarte L."/>
            <person name="Spannagl M."/>
            <person name="Mayer K.F.X."/>
            <person name="Lu F.H."/>
            <person name="Bevan M.W."/>
            <person name="Leroy P."/>
            <person name="Li P."/>
            <person name="You F.M."/>
            <person name="Sun Q."/>
            <person name="Liu Z."/>
            <person name="Lyons E."/>
            <person name="Wicker T."/>
            <person name="Salzberg S.L."/>
            <person name="Devos K.M."/>
            <person name="Dvorak J."/>
        </authorList>
    </citation>
    <scope>NUCLEOTIDE SEQUENCE [LARGE SCALE GENOMIC DNA]</scope>
    <source>
        <strain evidence="1">cv. AL8/78</strain>
    </source>
</reference>
<name>A0A453KTG4_AEGTS</name>
<reference evidence="1" key="4">
    <citation type="submission" date="2019-03" db="UniProtKB">
        <authorList>
            <consortium name="EnsemblPlants"/>
        </authorList>
    </citation>
    <scope>IDENTIFICATION</scope>
</reference>
<evidence type="ECO:0000313" key="2">
    <source>
        <dbReference type="Proteomes" id="UP000015105"/>
    </source>
</evidence>
<dbReference type="PANTHER" id="PTHR33116">
    <property type="entry name" value="REVERSE TRANSCRIPTASE ZINC-BINDING DOMAIN-CONTAINING PROTEIN-RELATED-RELATED"/>
    <property type="match status" value="1"/>
</dbReference>
<dbReference type="Proteomes" id="UP000015105">
    <property type="component" value="Chromosome 5D"/>
</dbReference>
<reference evidence="2" key="2">
    <citation type="journal article" date="2017" name="Nat. Plants">
        <title>The Aegilops tauschii genome reveals multiple impacts of transposons.</title>
        <authorList>
            <person name="Zhao G."/>
            <person name="Zou C."/>
            <person name="Li K."/>
            <person name="Wang K."/>
            <person name="Li T."/>
            <person name="Gao L."/>
            <person name="Zhang X."/>
            <person name="Wang H."/>
            <person name="Yang Z."/>
            <person name="Liu X."/>
            <person name="Jiang W."/>
            <person name="Mao L."/>
            <person name="Kong X."/>
            <person name="Jiao Y."/>
            <person name="Jia J."/>
        </authorList>
    </citation>
    <scope>NUCLEOTIDE SEQUENCE [LARGE SCALE GENOMIC DNA]</scope>
    <source>
        <strain evidence="2">cv. AL8/78</strain>
    </source>
</reference>